<accession>A0A2A6BRV3</accession>
<dbReference type="PANTHER" id="PTHR22991">
    <property type="entry name" value="PROTEIN CBG13490"/>
    <property type="match status" value="1"/>
</dbReference>
<organism evidence="2 3">
    <name type="scientific">Pristionchus pacificus</name>
    <name type="common">Parasitic nematode worm</name>
    <dbReference type="NCBI Taxonomy" id="54126"/>
    <lineage>
        <taxon>Eukaryota</taxon>
        <taxon>Metazoa</taxon>
        <taxon>Ecdysozoa</taxon>
        <taxon>Nematoda</taxon>
        <taxon>Chromadorea</taxon>
        <taxon>Rhabditida</taxon>
        <taxon>Rhabditina</taxon>
        <taxon>Diplogasteromorpha</taxon>
        <taxon>Diplogasteroidea</taxon>
        <taxon>Neodiplogasteridae</taxon>
        <taxon>Pristionchus</taxon>
    </lineage>
</organism>
<dbReference type="PANTHER" id="PTHR22991:SF40">
    <property type="entry name" value="PROTEIN CBG13490"/>
    <property type="match status" value="1"/>
</dbReference>
<evidence type="ECO:0000313" key="2">
    <source>
        <dbReference type="EnsemblMetazoa" id="PPA10028.1"/>
    </source>
</evidence>
<gene>
    <name evidence="2" type="primary">WBGene00099582</name>
</gene>
<dbReference type="SMART" id="SM00042">
    <property type="entry name" value="CUB"/>
    <property type="match status" value="2"/>
</dbReference>
<dbReference type="PROSITE" id="PS50041">
    <property type="entry name" value="C_TYPE_LECTIN_2"/>
    <property type="match status" value="3"/>
</dbReference>
<dbReference type="PROSITE" id="PS00615">
    <property type="entry name" value="C_TYPE_LECTIN_1"/>
    <property type="match status" value="3"/>
</dbReference>
<dbReference type="CDD" id="cd00037">
    <property type="entry name" value="CLECT"/>
    <property type="match status" value="3"/>
</dbReference>
<sequence length="1185" mass="130824">MGMKKLVLLLFSILQIIHASCPGGFALVRDGQCRGQYSTITKPWDDILTTSISKCSEIQGQPVIIRNEEEQSYWSAQKSENQYFVLALTCNSKSKQWEWTDGSALGYKPPKGQYHRALDDRCSTGCSWLLTTDGSGYWMQGCGRFSTLTVDVFCTTQLQQPTPADDGCESFEDDKEDGVCYQIGEIAQNWRDAQRICRNFGADLATIHRKKFQANSFVRRLAVSRGQVSGLFLGAMSGSDNKFGWIDGSDMDYNNFYPGFPIAGLGTCLAMDTQGTSGQWVNTDCSTKQSVACIRPQNFPTPACTSGPWNEGDIIFSPGFPFDASTPCDFLLMVDEGKRILLLEANSCCDNLVLFDNYISGKVVANVTGEINDKTYTTDSSNFVRVSWQPNGGVNVRGINVCAHFALASCDMLGLLVFLSVLQLDLADVRACPQGFDVVANGQCRGYYKTLNLYWDERAVNTAISSCGEIDALPVTIHNAEQNQYWAARGWLVIGLVCAKGETKWRWTDGTPLDYRPPKYHAALDKQCKGGCSWDILEDGSWDFICNGQQTYKTNIYCTTQLDQPFPSPDGCDAFLDDRDDGICFEVAKTPTNFQEAQKICRSFGGFVASIHNDRENSFIRRVAVSKGATNGVYLGATVAPNAQSVKWLDGSVWNYKNFYSGFPLANAGQCVVMDTQGTSGQWVNTDCNAKQAVACERRQYYNDTTCNAGPFKEGDIIYSPGFPMTSNIPCDFLLSVDAGRRIAVEVLFLEANSCCDKLVLTENYIGGPVLATLTGEVSNKVFTTSSSNFMRVSWQPRGGYNVMGMMEQAHVVEYVTSRDLYWYERAVNTAISTCGAMGDDVDAVTIHNAEQQQYWTERGWLVIALICANGETKWRWTDGTPLDYKPPKGMYHSALDQQCKGGCSWDIKEDGYWNFICNGQETFTTKIYCTMQLEQPKPNPDGCDAFQDDRDDGICFEVAKAPSAFNEAQRICRSFGGFVASIHNDKENSFVRRIAVSKGATSGVYLGASVAANAQSVKWLDGSVWNYGNFYSGFPLPGLGECVAMDTQGTSGQWVNVDCKATQAVACERRQNYSDLSCPTGPFTEGDIIYSPGFPMTSNIPCDYLLSVEAGKRIAVEVLFLEANSCCDRLVLTENYIGGQVLATLTGEVSNQIYTTSSSNFMRVSWQPQGGWNVMGMMVTFRAV</sequence>
<reference evidence="3" key="1">
    <citation type="journal article" date="2008" name="Nat. Genet.">
        <title>The Pristionchus pacificus genome provides a unique perspective on nematode lifestyle and parasitism.</title>
        <authorList>
            <person name="Dieterich C."/>
            <person name="Clifton S.W."/>
            <person name="Schuster L.N."/>
            <person name="Chinwalla A."/>
            <person name="Delehaunty K."/>
            <person name="Dinkelacker I."/>
            <person name="Fulton L."/>
            <person name="Fulton R."/>
            <person name="Godfrey J."/>
            <person name="Minx P."/>
            <person name="Mitreva M."/>
            <person name="Roeseler W."/>
            <person name="Tian H."/>
            <person name="Witte H."/>
            <person name="Yang S.P."/>
            <person name="Wilson R.K."/>
            <person name="Sommer R.J."/>
        </authorList>
    </citation>
    <scope>NUCLEOTIDE SEQUENCE [LARGE SCALE GENOMIC DNA]</scope>
    <source>
        <strain evidence="3">PS312</strain>
    </source>
</reference>
<dbReference type="InterPro" id="IPR000859">
    <property type="entry name" value="CUB_dom"/>
</dbReference>
<dbReference type="SUPFAM" id="SSF49854">
    <property type="entry name" value="Spermadhesin, CUB domain"/>
    <property type="match status" value="3"/>
</dbReference>
<reference evidence="2" key="2">
    <citation type="submission" date="2022-06" db="UniProtKB">
        <authorList>
            <consortium name="EnsemblMetazoa"/>
        </authorList>
    </citation>
    <scope>IDENTIFICATION</scope>
    <source>
        <strain evidence="2">PS312</strain>
    </source>
</reference>
<evidence type="ECO:0000256" key="1">
    <source>
        <dbReference type="PROSITE-ProRule" id="PRU00059"/>
    </source>
</evidence>
<proteinExistence type="predicted"/>
<dbReference type="InterPro" id="IPR016187">
    <property type="entry name" value="CTDL_fold"/>
</dbReference>
<dbReference type="InterPro" id="IPR018378">
    <property type="entry name" value="C-type_lectin_CS"/>
</dbReference>
<dbReference type="InterPro" id="IPR001304">
    <property type="entry name" value="C-type_lectin-like"/>
</dbReference>
<evidence type="ECO:0000313" key="3">
    <source>
        <dbReference type="Proteomes" id="UP000005239"/>
    </source>
</evidence>
<keyword evidence="3" id="KW-1185">Reference proteome</keyword>
<dbReference type="SUPFAM" id="SSF56436">
    <property type="entry name" value="C-type lectin-like"/>
    <property type="match status" value="6"/>
</dbReference>
<dbReference type="Proteomes" id="UP000005239">
    <property type="component" value="Unassembled WGS sequence"/>
</dbReference>
<dbReference type="Gene3D" id="2.60.120.290">
    <property type="entry name" value="Spermadhesin, CUB domain"/>
    <property type="match status" value="2"/>
</dbReference>
<dbReference type="InterPro" id="IPR016186">
    <property type="entry name" value="C-type_lectin-like/link_sf"/>
</dbReference>
<dbReference type="PROSITE" id="PS01180">
    <property type="entry name" value="CUB"/>
    <property type="match status" value="1"/>
</dbReference>
<dbReference type="Gene3D" id="3.10.100.10">
    <property type="entry name" value="Mannose-Binding Protein A, subunit A"/>
    <property type="match status" value="5"/>
</dbReference>
<accession>A0A8R1UA35</accession>
<dbReference type="AlphaFoldDB" id="A0A2A6BRV3"/>
<dbReference type="OrthoDB" id="441660at2759"/>
<dbReference type="EnsemblMetazoa" id="PPA10028.1">
    <property type="protein sequence ID" value="PPA10028.1"/>
    <property type="gene ID" value="WBGene00099582"/>
</dbReference>
<dbReference type="InterPro" id="IPR050976">
    <property type="entry name" value="Snaclec"/>
</dbReference>
<dbReference type="InterPro" id="IPR035914">
    <property type="entry name" value="Sperma_CUB_dom_sf"/>
</dbReference>
<dbReference type="SMART" id="SM00034">
    <property type="entry name" value="CLECT"/>
    <property type="match status" value="4"/>
</dbReference>
<comment type="caution">
    <text evidence="1">Lacks conserved residue(s) required for the propagation of feature annotation.</text>
</comment>
<name>A0A2A6BRV3_PRIPA</name>
<dbReference type="Pfam" id="PF00059">
    <property type="entry name" value="Lectin_C"/>
    <property type="match status" value="3"/>
</dbReference>
<protein>
    <submittedName>
        <fullName evidence="2">C-type lectin</fullName>
    </submittedName>
</protein>